<organism evidence="2 3">
    <name type="scientific">Monosiga brevicollis</name>
    <name type="common">Choanoflagellate</name>
    <dbReference type="NCBI Taxonomy" id="81824"/>
    <lineage>
        <taxon>Eukaryota</taxon>
        <taxon>Choanoflagellata</taxon>
        <taxon>Craspedida</taxon>
        <taxon>Salpingoecidae</taxon>
        <taxon>Monosiga</taxon>
    </lineage>
</organism>
<dbReference type="PRINTS" id="PR00180">
    <property type="entry name" value="CRETINALDHBP"/>
</dbReference>
<dbReference type="InParanoid" id="A9V4M2"/>
<dbReference type="CDD" id="cd00170">
    <property type="entry name" value="SEC14"/>
    <property type="match status" value="1"/>
</dbReference>
<dbReference type="Proteomes" id="UP000001357">
    <property type="component" value="Unassembled WGS sequence"/>
</dbReference>
<dbReference type="KEGG" id="mbr:MONBRDRAFT_9913"/>
<evidence type="ECO:0000313" key="3">
    <source>
        <dbReference type="Proteomes" id="UP000001357"/>
    </source>
</evidence>
<dbReference type="OMA" id="YEFISCC"/>
<dbReference type="PANTHER" id="PTHR10174:SF208">
    <property type="entry name" value="CRAL-TRIO DOMAIN-CONTAINING PROTEIN DDB_G0278031"/>
    <property type="match status" value="1"/>
</dbReference>
<dbReference type="GO" id="GO:1902936">
    <property type="term" value="F:phosphatidylinositol bisphosphate binding"/>
    <property type="evidence" value="ECO:0000318"/>
    <property type="project" value="GO_Central"/>
</dbReference>
<keyword evidence="3" id="KW-1185">Reference proteome</keyword>
<accession>A9V4M2</accession>
<feature type="domain" description="CRAL-TRIO" evidence="1">
    <location>
        <begin position="65"/>
        <end position="233"/>
    </location>
</feature>
<dbReference type="SMART" id="SM00516">
    <property type="entry name" value="SEC14"/>
    <property type="match status" value="1"/>
</dbReference>
<dbReference type="RefSeq" id="XP_001747738.1">
    <property type="nucleotide sequence ID" value="XM_001747686.1"/>
</dbReference>
<dbReference type="GeneID" id="5892958"/>
<dbReference type="STRING" id="81824.A9V4M2"/>
<evidence type="ECO:0000313" key="2">
    <source>
        <dbReference type="EMBL" id="EDQ87478.1"/>
    </source>
</evidence>
<dbReference type="AlphaFoldDB" id="A9V4M2"/>
<evidence type="ECO:0000259" key="1">
    <source>
        <dbReference type="PROSITE" id="PS50191"/>
    </source>
</evidence>
<protein>
    <recommendedName>
        <fullName evidence="1">CRAL-TRIO domain-containing protein</fullName>
    </recommendedName>
</protein>
<dbReference type="InterPro" id="IPR001251">
    <property type="entry name" value="CRAL-TRIO_dom"/>
</dbReference>
<name>A9V4M2_MONBE</name>
<reference evidence="2 3" key="1">
    <citation type="journal article" date="2008" name="Nature">
        <title>The genome of the choanoflagellate Monosiga brevicollis and the origin of metazoans.</title>
        <authorList>
            <consortium name="JGI Sequencing"/>
            <person name="King N."/>
            <person name="Westbrook M.J."/>
            <person name="Young S.L."/>
            <person name="Kuo A."/>
            <person name="Abedin M."/>
            <person name="Chapman J."/>
            <person name="Fairclough S."/>
            <person name="Hellsten U."/>
            <person name="Isogai Y."/>
            <person name="Letunic I."/>
            <person name="Marr M."/>
            <person name="Pincus D."/>
            <person name="Putnam N."/>
            <person name="Rokas A."/>
            <person name="Wright K.J."/>
            <person name="Zuzow R."/>
            <person name="Dirks W."/>
            <person name="Good M."/>
            <person name="Goodstein D."/>
            <person name="Lemons D."/>
            <person name="Li W."/>
            <person name="Lyons J.B."/>
            <person name="Morris A."/>
            <person name="Nichols S."/>
            <person name="Richter D.J."/>
            <person name="Salamov A."/>
            <person name="Bork P."/>
            <person name="Lim W.A."/>
            <person name="Manning G."/>
            <person name="Miller W.T."/>
            <person name="McGinnis W."/>
            <person name="Shapiro H."/>
            <person name="Tjian R."/>
            <person name="Grigoriev I.V."/>
            <person name="Rokhsar D."/>
        </authorList>
    </citation>
    <scope>NUCLEOTIDE SEQUENCE [LARGE SCALE GENOMIC DNA]</scope>
    <source>
        <strain evidence="3">MX1 / ATCC 50154</strain>
    </source>
</reference>
<sequence>MAVVEPQLPELSVREQDCLAELQRTYGREHTQFELVKFVIALKGDYDRCVERLHNYRRELLPRFRPEAVRARHVRSLLQRQVLQLPGSRDRDGATVIVYNAHRHVKTTSDEQREEALKAVIYLIELATYQQGTLRNGIALVANLTSVGMSQLDGPMHQFVLSVLQNAYPARLKHVYVINPNLWVHALITVSRPFMKRKLAERVVVVPSYDRLQEHIHPDELITQFGGRRTFDPVAWLESITVRRNRVHQLPSAPL</sequence>
<dbReference type="Gene3D" id="3.40.525.10">
    <property type="entry name" value="CRAL-TRIO lipid binding domain"/>
    <property type="match status" value="1"/>
</dbReference>
<dbReference type="Pfam" id="PF00650">
    <property type="entry name" value="CRAL_TRIO"/>
    <property type="match status" value="1"/>
</dbReference>
<dbReference type="InterPro" id="IPR036865">
    <property type="entry name" value="CRAL-TRIO_dom_sf"/>
</dbReference>
<dbReference type="SUPFAM" id="SSF52087">
    <property type="entry name" value="CRAL/TRIO domain"/>
    <property type="match status" value="1"/>
</dbReference>
<dbReference type="PROSITE" id="PS50191">
    <property type="entry name" value="CRAL_TRIO"/>
    <property type="match status" value="1"/>
</dbReference>
<proteinExistence type="predicted"/>
<dbReference type="PANTHER" id="PTHR10174">
    <property type="entry name" value="ALPHA-TOCOPHEROL TRANSFER PROTEIN-RELATED"/>
    <property type="match status" value="1"/>
</dbReference>
<gene>
    <name evidence="2" type="ORF">MONBRDRAFT_9913</name>
</gene>
<dbReference type="EMBL" id="CH991559">
    <property type="protein sequence ID" value="EDQ87478.1"/>
    <property type="molecule type" value="Genomic_DNA"/>
</dbReference>